<accession>A0A9X0BJ27</accession>
<comment type="caution">
    <text evidence="1">The sequence shown here is derived from an EMBL/GenBank/DDBJ whole genome shotgun (WGS) entry which is preliminary data.</text>
</comment>
<reference evidence="1" key="1">
    <citation type="submission" date="2022-12" db="EMBL/GenBank/DDBJ databases">
        <authorList>
            <person name="Petersen C."/>
        </authorList>
    </citation>
    <scope>NUCLEOTIDE SEQUENCE</scope>
    <source>
        <strain evidence="1">IBT 17660</strain>
    </source>
</reference>
<name>A0A9X0BJ27_9EURO</name>
<reference evidence="1" key="2">
    <citation type="journal article" date="2023" name="IMA Fungus">
        <title>Comparative genomic study of the Penicillium genus elucidates a diverse pangenome and 15 lateral gene transfer events.</title>
        <authorList>
            <person name="Petersen C."/>
            <person name="Sorensen T."/>
            <person name="Nielsen M.R."/>
            <person name="Sondergaard T.E."/>
            <person name="Sorensen J.L."/>
            <person name="Fitzpatrick D.A."/>
            <person name="Frisvad J.C."/>
            <person name="Nielsen K.L."/>
        </authorList>
    </citation>
    <scope>NUCLEOTIDE SEQUENCE</scope>
    <source>
        <strain evidence="1">IBT 17660</strain>
    </source>
</reference>
<dbReference type="Proteomes" id="UP001147760">
    <property type="component" value="Unassembled WGS sequence"/>
</dbReference>
<dbReference type="EMBL" id="JAPWDO010000006">
    <property type="protein sequence ID" value="KAJ5466361.1"/>
    <property type="molecule type" value="Genomic_DNA"/>
</dbReference>
<sequence>MTFNCADGILFYFPAEDIASHIYIIGNSGGHLDVCASNHGPDVIAESLVRYMEDNNIHGRFHDRFLLSQANFSAMVNVNGST</sequence>
<proteinExistence type="predicted"/>
<gene>
    <name evidence="1" type="ORF">N7530_010148</name>
</gene>
<keyword evidence="2" id="KW-1185">Reference proteome</keyword>
<organism evidence="1 2">
    <name type="scientific">Penicillium desertorum</name>
    <dbReference type="NCBI Taxonomy" id="1303715"/>
    <lineage>
        <taxon>Eukaryota</taxon>
        <taxon>Fungi</taxon>
        <taxon>Dikarya</taxon>
        <taxon>Ascomycota</taxon>
        <taxon>Pezizomycotina</taxon>
        <taxon>Eurotiomycetes</taxon>
        <taxon>Eurotiomycetidae</taxon>
        <taxon>Eurotiales</taxon>
        <taxon>Aspergillaceae</taxon>
        <taxon>Penicillium</taxon>
    </lineage>
</organism>
<evidence type="ECO:0000313" key="2">
    <source>
        <dbReference type="Proteomes" id="UP001147760"/>
    </source>
</evidence>
<evidence type="ECO:0000313" key="1">
    <source>
        <dbReference type="EMBL" id="KAJ5466361.1"/>
    </source>
</evidence>
<protein>
    <submittedName>
        <fullName evidence="1">Uncharacterized protein</fullName>
    </submittedName>
</protein>
<dbReference type="AlphaFoldDB" id="A0A9X0BJ27"/>